<dbReference type="InterPro" id="IPR015424">
    <property type="entry name" value="PyrdxlP-dep_Trfase"/>
</dbReference>
<protein>
    <recommendedName>
        <fullName evidence="1">Aminotransferase class V domain-containing protein</fullName>
    </recommendedName>
</protein>
<comment type="caution">
    <text evidence="2">The sequence shown here is derived from an EMBL/GenBank/DDBJ whole genome shotgun (WGS) entry which is preliminary data.</text>
</comment>
<name>A0A8H7PHC7_MORIS</name>
<feature type="domain" description="Aminotransferase class V" evidence="1">
    <location>
        <begin position="58"/>
        <end position="474"/>
    </location>
</feature>
<sequence>MTPNTNNSIFTKYLRKLRHSENKVDHVKPHKDIAKNEKTEFDRFRREEYSRIDESGTVYLDYAGAALYPRSLLIKHYEFLEKHILGNPHSASSASMLSSQVELQARQGVLDYFDADSDQYMVVFTSNASAGLKLVAEAYPFGPDKALILSEDSHNSLHGMRKYASQATAQTIYYEVHDTGLKVTNATESGGHLAPSGERGLVVFTAQSNVTGIKQDLGLVEKARLAGFDTIVDIAALATTSRVSINSIKADAAVVSFYKLFGYPTGLGALIMKQKFAQKLRRPYFGGGTIETVQVPGNNVTMTEGPSRSTYKIFTSQDGTTNFLALPAVIYGLRFMDEHIDKLEVRVRTLIDFTRQALSIIRYKNGIRLVTIHGTDDAARRGGTLALTFHKSNGDDVACEKIEVLANNEKISLRSGCLCNPAMTAILLKRRNDIQTIGEHLTFSDLLEKMGVDSLGIVRISFGIASNHEDAKKFLSFAKRLATGLELD</sequence>
<evidence type="ECO:0000259" key="1">
    <source>
        <dbReference type="Pfam" id="PF00266"/>
    </source>
</evidence>
<dbReference type="InterPro" id="IPR000192">
    <property type="entry name" value="Aminotrans_V_dom"/>
</dbReference>
<dbReference type="GO" id="GO:0043545">
    <property type="term" value="P:molybdopterin cofactor metabolic process"/>
    <property type="evidence" value="ECO:0007669"/>
    <property type="project" value="TreeGrafter"/>
</dbReference>
<dbReference type="OrthoDB" id="10264306at2759"/>
<organism evidence="2 3">
    <name type="scientific">Mortierella isabellina</name>
    <name type="common">Filamentous fungus</name>
    <name type="synonym">Umbelopsis isabellina</name>
    <dbReference type="NCBI Taxonomy" id="91625"/>
    <lineage>
        <taxon>Eukaryota</taxon>
        <taxon>Fungi</taxon>
        <taxon>Fungi incertae sedis</taxon>
        <taxon>Mucoromycota</taxon>
        <taxon>Mucoromycotina</taxon>
        <taxon>Umbelopsidomycetes</taxon>
        <taxon>Umbelopsidales</taxon>
        <taxon>Umbelopsidaceae</taxon>
        <taxon>Umbelopsis</taxon>
    </lineage>
</organism>
<proteinExistence type="predicted"/>
<accession>A0A8H7PHC7</accession>
<keyword evidence="3" id="KW-1185">Reference proteome</keyword>
<dbReference type="Gene3D" id="3.90.1150.10">
    <property type="entry name" value="Aspartate Aminotransferase, domain 1"/>
    <property type="match status" value="1"/>
</dbReference>
<evidence type="ECO:0000313" key="2">
    <source>
        <dbReference type="EMBL" id="KAG2173863.1"/>
    </source>
</evidence>
<dbReference type="Proteomes" id="UP000654370">
    <property type="component" value="Unassembled WGS sequence"/>
</dbReference>
<dbReference type="InterPro" id="IPR015421">
    <property type="entry name" value="PyrdxlP-dep_Trfase_major"/>
</dbReference>
<dbReference type="PANTHER" id="PTHR14237:SF80">
    <property type="entry name" value="MOLYBDENUM COFACTOR SULFURASE"/>
    <property type="match status" value="1"/>
</dbReference>
<dbReference type="AlphaFoldDB" id="A0A8H7PHC7"/>
<dbReference type="SUPFAM" id="SSF53383">
    <property type="entry name" value="PLP-dependent transferases"/>
    <property type="match status" value="1"/>
</dbReference>
<dbReference type="Gene3D" id="3.40.640.10">
    <property type="entry name" value="Type I PLP-dependent aspartate aminotransferase-like (Major domain)"/>
    <property type="match status" value="1"/>
</dbReference>
<dbReference type="GO" id="GO:0008265">
    <property type="term" value="F:molybdenum cofactor sulfurtransferase activity"/>
    <property type="evidence" value="ECO:0007669"/>
    <property type="project" value="TreeGrafter"/>
</dbReference>
<dbReference type="InterPro" id="IPR015422">
    <property type="entry name" value="PyrdxlP-dep_Trfase_small"/>
</dbReference>
<evidence type="ECO:0000313" key="3">
    <source>
        <dbReference type="Proteomes" id="UP000654370"/>
    </source>
</evidence>
<dbReference type="EMBL" id="JAEPQZ010000014">
    <property type="protein sequence ID" value="KAG2173863.1"/>
    <property type="molecule type" value="Genomic_DNA"/>
</dbReference>
<dbReference type="Pfam" id="PF00266">
    <property type="entry name" value="Aminotran_5"/>
    <property type="match status" value="1"/>
</dbReference>
<dbReference type="PANTHER" id="PTHR14237">
    <property type="entry name" value="MOLYBDOPTERIN COFACTOR SULFURASE MOSC"/>
    <property type="match status" value="1"/>
</dbReference>
<gene>
    <name evidence="2" type="ORF">INT43_005283</name>
</gene>
<reference evidence="2" key="1">
    <citation type="submission" date="2020-12" db="EMBL/GenBank/DDBJ databases">
        <title>Metabolic potential, ecology and presence of endohyphal bacteria is reflected in genomic diversity of Mucoromycotina.</title>
        <authorList>
            <person name="Muszewska A."/>
            <person name="Okrasinska A."/>
            <person name="Steczkiewicz K."/>
            <person name="Drgas O."/>
            <person name="Orlowska M."/>
            <person name="Perlinska-Lenart U."/>
            <person name="Aleksandrzak-Piekarczyk T."/>
            <person name="Szatraj K."/>
            <person name="Zielenkiewicz U."/>
            <person name="Pilsyk S."/>
            <person name="Malc E."/>
            <person name="Mieczkowski P."/>
            <person name="Kruszewska J.S."/>
            <person name="Biernat P."/>
            <person name="Pawlowska J."/>
        </authorList>
    </citation>
    <scope>NUCLEOTIDE SEQUENCE</scope>
    <source>
        <strain evidence="2">WA0000067209</strain>
    </source>
</reference>